<protein>
    <recommendedName>
        <fullName evidence="10">Transcription factor tfiiic complex a box associated subunit sfc1</fullName>
    </recommendedName>
</protein>
<evidence type="ECO:0000256" key="2">
    <source>
        <dbReference type="ARBA" id="ARBA00023125"/>
    </source>
</evidence>
<feature type="region of interest" description="Disordered" evidence="5">
    <location>
        <begin position="556"/>
        <end position="621"/>
    </location>
</feature>
<feature type="compositionally biased region" description="Gly residues" evidence="5">
    <location>
        <begin position="610"/>
        <end position="621"/>
    </location>
</feature>
<dbReference type="EMBL" id="MU002075">
    <property type="protein sequence ID" value="KAF2790410.1"/>
    <property type="molecule type" value="Genomic_DNA"/>
</dbReference>
<dbReference type="PANTHER" id="PTHR13230:SF5">
    <property type="entry name" value="GENERAL TRANSCRIPTION FACTOR 3C POLYPEPTIDE 5"/>
    <property type="match status" value="1"/>
</dbReference>
<keyword evidence="9" id="KW-1185">Reference proteome</keyword>
<dbReference type="Gene3D" id="3.30.200.160">
    <property type="entry name" value="TFIIIC, subcomplex tauA, subunit Sfc1, barrel domain"/>
    <property type="match status" value="1"/>
</dbReference>
<dbReference type="InterPro" id="IPR041499">
    <property type="entry name" value="Tfc1/Sfc1_N"/>
</dbReference>
<dbReference type="OrthoDB" id="5598268at2759"/>
<dbReference type="Pfam" id="PF09734">
    <property type="entry name" value="Tau95"/>
    <property type="match status" value="1"/>
</dbReference>
<dbReference type="GO" id="GO:0001002">
    <property type="term" value="F:RNA polymerase III type 1 promoter sequence-specific DNA binding"/>
    <property type="evidence" value="ECO:0007669"/>
    <property type="project" value="TreeGrafter"/>
</dbReference>
<comment type="subcellular location">
    <subcellularLocation>
        <location evidence="1">Nucleus</location>
    </subcellularLocation>
</comment>
<dbReference type="InterPro" id="IPR040454">
    <property type="entry name" value="TF_IIIC_Tfc1/Sfc1"/>
</dbReference>
<dbReference type="GO" id="GO:0005634">
    <property type="term" value="C:nucleus"/>
    <property type="evidence" value="ECO:0007669"/>
    <property type="project" value="UniProtKB-SubCell"/>
</dbReference>
<evidence type="ECO:0000259" key="7">
    <source>
        <dbReference type="Pfam" id="PF17682"/>
    </source>
</evidence>
<dbReference type="Pfam" id="PF17682">
    <property type="entry name" value="Tau95_N"/>
    <property type="match status" value="1"/>
</dbReference>
<evidence type="ECO:0000256" key="3">
    <source>
        <dbReference type="ARBA" id="ARBA00023163"/>
    </source>
</evidence>
<dbReference type="GO" id="GO:0006384">
    <property type="term" value="P:transcription initiation at RNA polymerase III promoter"/>
    <property type="evidence" value="ECO:0007669"/>
    <property type="project" value="InterPro"/>
</dbReference>
<dbReference type="PANTHER" id="PTHR13230">
    <property type="entry name" value="GENERAL TRANSCRIPTION FACTOR IIIC, POLYPEPTIDE 5"/>
    <property type="match status" value="1"/>
</dbReference>
<accession>A0A6A6X1N5</accession>
<feature type="domain" description="Transcription factor IIIC subunit Tfc1/Sfc1 triple barrel" evidence="7">
    <location>
        <begin position="17"/>
        <end position="166"/>
    </location>
</feature>
<reference evidence="8" key="1">
    <citation type="journal article" date="2020" name="Stud. Mycol.">
        <title>101 Dothideomycetes genomes: a test case for predicting lifestyles and emergence of pathogens.</title>
        <authorList>
            <person name="Haridas S."/>
            <person name="Albert R."/>
            <person name="Binder M."/>
            <person name="Bloem J."/>
            <person name="Labutti K."/>
            <person name="Salamov A."/>
            <person name="Andreopoulos B."/>
            <person name="Baker S."/>
            <person name="Barry K."/>
            <person name="Bills G."/>
            <person name="Bluhm B."/>
            <person name="Cannon C."/>
            <person name="Castanera R."/>
            <person name="Culley D."/>
            <person name="Daum C."/>
            <person name="Ezra D."/>
            <person name="Gonzalez J."/>
            <person name="Henrissat B."/>
            <person name="Kuo A."/>
            <person name="Liang C."/>
            <person name="Lipzen A."/>
            <person name="Lutzoni F."/>
            <person name="Magnuson J."/>
            <person name="Mondo S."/>
            <person name="Nolan M."/>
            <person name="Ohm R."/>
            <person name="Pangilinan J."/>
            <person name="Park H.-J."/>
            <person name="Ramirez L."/>
            <person name="Alfaro M."/>
            <person name="Sun H."/>
            <person name="Tritt A."/>
            <person name="Yoshinaga Y."/>
            <person name="Zwiers L.-H."/>
            <person name="Turgeon B."/>
            <person name="Goodwin S."/>
            <person name="Spatafora J."/>
            <person name="Crous P."/>
            <person name="Grigoriev I."/>
        </authorList>
    </citation>
    <scope>NUCLEOTIDE SEQUENCE</scope>
    <source>
        <strain evidence="8">CBS 109.77</strain>
    </source>
</reference>
<dbReference type="Proteomes" id="UP000799757">
    <property type="component" value="Unassembled WGS sequence"/>
</dbReference>
<feature type="compositionally biased region" description="Polar residues" evidence="5">
    <location>
        <begin position="115"/>
        <end position="126"/>
    </location>
</feature>
<evidence type="ECO:0000313" key="9">
    <source>
        <dbReference type="Proteomes" id="UP000799757"/>
    </source>
</evidence>
<dbReference type="GO" id="GO:0001003">
    <property type="term" value="F:RNA polymerase III type 2 promoter sequence-specific DNA binding"/>
    <property type="evidence" value="ECO:0007669"/>
    <property type="project" value="TreeGrafter"/>
</dbReference>
<feature type="domain" description="Transcription factor IIIC subunit 5 HTH" evidence="6">
    <location>
        <begin position="207"/>
        <end position="353"/>
    </location>
</feature>
<keyword evidence="2" id="KW-0238">DNA-binding</keyword>
<proteinExistence type="predicted"/>
<dbReference type="InterPro" id="IPR042536">
    <property type="entry name" value="TFIIIC_tauA_Sfc1"/>
</dbReference>
<evidence type="ECO:0000256" key="1">
    <source>
        <dbReference type="ARBA" id="ARBA00004123"/>
    </source>
</evidence>
<feature type="region of interest" description="Disordered" evidence="5">
    <location>
        <begin position="95"/>
        <end position="126"/>
    </location>
</feature>
<evidence type="ECO:0000256" key="4">
    <source>
        <dbReference type="ARBA" id="ARBA00023242"/>
    </source>
</evidence>
<evidence type="ECO:0000313" key="8">
    <source>
        <dbReference type="EMBL" id="KAF2790410.1"/>
    </source>
</evidence>
<feature type="compositionally biased region" description="Acidic residues" evidence="5">
    <location>
        <begin position="568"/>
        <end position="598"/>
    </location>
</feature>
<name>A0A6A6X1N5_9PLEO</name>
<keyword evidence="4" id="KW-0539">Nucleus</keyword>
<dbReference type="AlphaFoldDB" id="A0A6A6X1N5"/>
<dbReference type="InterPro" id="IPR019136">
    <property type="entry name" value="TF_IIIC_su-5_HTH"/>
</dbReference>
<organism evidence="8 9">
    <name type="scientific">Melanomma pulvis-pyrius CBS 109.77</name>
    <dbReference type="NCBI Taxonomy" id="1314802"/>
    <lineage>
        <taxon>Eukaryota</taxon>
        <taxon>Fungi</taxon>
        <taxon>Dikarya</taxon>
        <taxon>Ascomycota</taxon>
        <taxon>Pezizomycotina</taxon>
        <taxon>Dothideomycetes</taxon>
        <taxon>Pleosporomycetidae</taxon>
        <taxon>Pleosporales</taxon>
        <taxon>Melanommataceae</taxon>
        <taxon>Melanomma</taxon>
    </lineage>
</organism>
<gene>
    <name evidence="8" type="ORF">K505DRAFT_327593</name>
</gene>
<evidence type="ECO:0000256" key="5">
    <source>
        <dbReference type="SAM" id="MobiDB-lite"/>
    </source>
</evidence>
<evidence type="ECO:0008006" key="10">
    <source>
        <dbReference type="Google" id="ProtNLM"/>
    </source>
</evidence>
<keyword evidence="3" id="KW-0804">Transcription</keyword>
<evidence type="ECO:0000259" key="6">
    <source>
        <dbReference type="Pfam" id="PF09734"/>
    </source>
</evidence>
<dbReference type="GO" id="GO:0000127">
    <property type="term" value="C:transcription factor TFIIIC complex"/>
    <property type="evidence" value="ECO:0007669"/>
    <property type="project" value="InterPro"/>
</dbReference>
<sequence>MMMPAPWLPIPSRAVSVVEHPCIVKNVDKGIASLGGPLKLSKALRAKPVPDPESETGEQLPELIAASLRPDDPFAKRLLATPVSTNNLLLRVTVPRRTGRKRKRGSSGPFVAENETASGPSKPTTEYSTAAHVFRSLQDNASQYTVTPVGVVDESHRFRDLPDIQYASGRSDIMTNIRDNLLPLRYSQLKNFHVNTSAGADLTKEIGPSAEFFQMPVAFNYKFQQNSFVRYSKDGDQVVNTQRRMALYGCIIVKPDADSVPTGPKWDLPPEDALTPYMQTLIANIRDELQQRPVITRHYLFNTFGWDKRDRLREASVYCGYYFETGPWREALITWGLDPRKDPFFRKYQTISFLSYKSTGVAKRYQVFDQHVRKLASMSTEELKTRHTFDGINISDTGNLFQFCDITDPIIRGILDTDDIRTVCAPTFQGWYHVGTWAKATVILKDKMNRIIARETPDNSLYDRILSWPENWDDKEIYATYRSEVWNPELHKEKAQEHGVMHTVRWAARNPRWAFEKMEKMMEPVHESEDDPQATADLEIPEDATEFPETADVIFEEGEQETAGQVDEYGEDEDEVEDMFDEDEDEDEDGIWEADDSGSDGPATARGRGGKAGPFGGLYQL</sequence>